<dbReference type="AlphaFoldDB" id="A0A0C3I3G8"/>
<comment type="caution">
    <text evidence="1">The sequence shown here is derived from an EMBL/GenBank/DDBJ whole genome shotgun (WGS) entry which is preliminary data.</text>
</comment>
<dbReference type="RefSeq" id="WP_017695762.1">
    <property type="nucleotide sequence ID" value="NZ_CBCSGB010000012.1"/>
</dbReference>
<dbReference type="InterPro" id="IPR014199">
    <property type="entry name" value="Spore_YtxC"/>
</dbReference>
<dbReference type="NCBIfam" id="TIGR02834">
    <property type="entry name" value="spo_ytxC"/>
    <property type="match status" value="1"/>
</dbReference>
<dbReference type="STRING" id="483913.AN935_14485"/>
<evidence type="ECO:0000313" key="1">
    <source>
        <dbReference type="EMBL" id="KIU13320.1"/>
    </source>
</evidence>
<sequence length="281" mass="33308">MLEIIFEDDHDAAAFLHLIQHSDDRNNIIVREGIRKIGIEKANPAFPIQRFMEPILVKFFLECKEDEHMLSLIEETYCFTDQDEQQQILQLAHSIIEGEADDLPFEPLKLSRKQSILDELQTICLEEGVFYIRSFQTFRLGSYYKQLRDITEAAIDEYKMEQEYQNFIQTLRDYVNAKQPRIKKVHIVHDGSFTLWELRYVPEREKMKYIDRRFVRDHPMYIDSHLLAPLISIAPDEVVLYTDQPEHMMARTIQNVFQERVEMLPLHAFTDAEIPVKQSEG</sequence>
<dbReference type="EMBL" id="JXBC01000001">
    <property type="protein sequence ID" value="KIU13320.1"/>
    <property type="molecule type" value="Genomic_DNA"/>
</dbReference>
<proteinExistence type="predicted"/>
<dbReference type="Proteomes" id="UP000032247">
    <property type="component" value="Unassembled WGS sequence"/>
</dbReference>
<name>A0A0C3I3G8_BACIU</name>
<evidence type="ECO:0000313" key="2">
    <source>
        <dbReference type="Proteomes" id="UP000032247"/>
    </source>
</evidence>
<dbReference type="PIRSF" id="PIRSF012563">
    <property type="entry name" value="YtxC"/>
    <property type="match status" value="1"/>
</dbReference>
<gene>
    <name evidence="1" type="ORF">SC09_Contig17orf00545</name>
</gene>
<dbReference type="Pfam" id="PF08812">
    <property type="entry name" value="YtxC"/>
    <property type="match status" value="1"/>
</dbReference>
<organism evidence="1 2">
    <name type="scientific">Bacillus subtilis</name>
    <dbReference type="NCBI Taxonomy" id="1423"/>
    <lineage>
        <taxon>Bacteria</taxon>
        <taxon>Bacillati</taxon>
        <taxon>Bacillota</taxon>
        <taxon>Bacilli</taxon>
        <taxon>Bacillales</taxon>
        <taxon>Bacillaceae</taxon>
        <taxon>Bacillus</taxon>
    </lineage>
</organism>
<accession>A0A0C3I3G8</accession>
<protein>
    <submittedName>
        <fullName evidence="1">Uncharacterized protein</fullName>
    </submittedName>
</protein>
<reference evidence="1 2" key="1">
    <citation type="submission" date="2014-12" db="EMBL/GenBank/DDBJ databases">
        <title>Comparative genome analysis of Bacillus coagulans HM-08, Clostridium butyricum HM-68, Bacillus subtilis HM-66 and Bacillus licheniformis BL-09.</title>
        <authorList>
            <person name="Zhang H."/>
        </authorList>
    </citation>
    <scope>NUCLEOTIDE SEQUENCE [LARGE SCALE GENOMIC DNA]</scope>
    <source>
        <strain evidence="1 2">HM-66</strain>
    </source>
</reference>
<dbReference type="PATRIC" id="fig|1423.173.peg.440"/>